<proteinExistence type="predicted"/>
<dbReference type="EnsemblMetazoa" id="SCAU014956-RA">
    <property type="protein sequence ID" value="SCAU014956-PA"/>
    <property type="gene ID" value="SCAU014956"/>
</dbReference>
<feature type="compositionally biased region" description="Polar residues" evidence="1">
    <location>
        <begin position="703"/>
        <end position="713"/>
    </location>
</feature>
<dbReference type="VEuPathDB" id="VectorBase:SCAU014956"/>
<dbReference type="OrthoDB" id="7985911at2759"/>
<feature type="compositionally biased region" description="Low complexity" evidence="1">
    <location>
        <begin position="794"/>
        <end position="806"/>
    </location>
</feature>
<evidence type="ECO:0000313" key="3">
    <source>
        <dbReference type="Proteomes" id="UP000095300"/>
    </source>
</evidence>
<feature type="region of interest" description="Disordered" evidence="1">
    <location>
        <begin position="504"/>
        <end position="550"/>
    </location>
</feature>
<accession>A0A1I8Q8X3</accession>
<name>A0A1I8Q8X3_STOCA</name>
<feature type="region of interest" description="Disordered" evidence="1">
    <location>
        <begin position="642"/>
        <end position="671"/>
    </location>
</feature>
<dbReference type="KEGG" id="scac:106096406"/>
<evidence type="ECO:0000256" key="1">
    <source>
        <dbReference type="SAM" id="MobiDB-lite"/>
    </source>
</evidence>
<reference evidence="2" key="1">
    <citation type="submission" date="2020-05" db="UniProtKB">
        <authorList>
            <consortium name="EnsemblMetazoa"/>
        </authorList>
    </citation>
    <scope>IDENTIFICATION</scope>
    <source>
        <strain evidence="2">USDA</strain>
    </source>
</reference>
<keyword evidence="3" id="KW-1185">Reference proteome</keyword>
<protein>
    <submittedName>
        <fullName evidence="2">Uncharacterized protein</fullName>
    </submittedName>
</protein>
<feature type="compositionally biased region" description="Low complexity" evidence="1">
    <location>
        <begin position="514"/>
        <end position="544"/>
    </location>
</feature>
<evidence type="ECO:0000313" key="2">
    <source>
        <dbReference type="EnsemblMetazoa" id="SCAU014956-PA"/>
    </source>
</evidence>
<feature type="region of interest" description="Disordered" evidence="1">
    <location>
        <begin position="693"/>
        <end position="719"/>
    </location>
</feature>
<dbReference type="Proteomes" id="UP000095300">
    <property type="component" value="Unassembled WGS sequence"/>
</dbReference>
<feature type="region of interest" description="Disordered" evidence="1">
    <location>
        <begin position="794"/>
        <end position="816"/>
    </location>
</feature>
<sequence>MELNEISMNVDVKLDIYDKRPDSLKFKTWTKSEVKIEAIKCLPCFLRITIKSIEDDPHHPCHQLNVKINVPGVSISLATSRTKQFSYGLFWNNHRRDCFIYFSADTETTCRKHMKWIKKSIKNLEIYRQVFFEQRRNSRYGLAVLPLKGDTLQNTNKKVELGPAKDALDALGPLPQIPVSNNSFNWSGVSRVSRASDIYEEILDGIIPSHLPRRLSRASIASGIYEEMKPCSQSVINAIVEEHLDCPPPLPPLPPHRKRVNTFGIDLENSLEEIPRSNTNPESDLAKKKKYKNVLENIFGSGRSKRAESVSETQACTMEDIINSGSNENFDNPLYANDIPNNPDLLAVIGNKRNSFSSPDLSKINFLDTFDEEKIAALLMLQKSSDDLDEHVDFNDVENDLVDGGIHNYSSLSLDDSSIGHSTSRAVLKRLHALKSKSGSMESLNISEQLPQNFNFSACNTSSINLVGSSGAVPSLQKLKRNKIVIEDDLTGYCVMAPIQNKKTETRATAVTATSSTTSSTSSGYSTGSYCSTTSSSSSNTNSSEHNKDGHLEVAPKQQIQAIKKVTESDYDFVPLRKTPIPVNESSNIYENMQGGSPINVSIILKPNEQTPPLNKDFSGNLYENLLTIKAAQELEQPLPANVCTSTPTEMTGEKETTDNGLEEQENYYQTPRKSIISVDDKVPSYYPNSCDTIKTKRGSVSPMKQQTPPSAQKSEEKEKTLGLKHLVNIKMKRERKENLYISSPQKILDQRKKIANDTAAASTTCTIPRRSQNAQKISDNVYTVNLNKRKSLLLPTNNNNNTEKSSYNEENDAAQMNQKLQKELLQLALLQNIDFKFDDTSETSCGVRGTMSANSSPASAATTQSGIRRLEEAELEYENCFRASKDATRLLNKYATLAPKQSMRIRQLQQHLKNNQQATNQKDLMTQSTKVESPAATEMSGMVGQVMGSKKFASLPRFKKIDFSPLKLKINNVLQRNNHQPDF</sequence>
<gene>
    <name evidence="2" type="primary">106096406</name>
</gene>
<organism evidence="2 3">
    <name type="scientific">Stomoxys calcitrans</name>
    <name type="common">Stable fly</name>
    <name type="synonym">Conops calcitrans</name>
    <dbReference type="NCBI Taxonomy" id="35570"/>
    <lineage>
        <taxon>Eukaryota</taxon>
        <taxon>Metazoa</taxon>
        <taxon>Ecdysozoa</taxon>
        <taxon>Arthropoda</taxon>
        <taxon>Hexapoda</taxon>
        <taxon>Insecta</taxon>
        <taxon>Pterygota</taxon>
        <taxon>Neoptera</taxon>
        <taxon>Endopterygota</taxon>
        <taxon>Diptera</taxon>
        <taxon>Brachycera</taxon>
        <taxon>Muscomorpha</taxon>
        <taxon>Muscoidea</taxon>
        <taxon>Muscidae</taxon>
        <taxon>Stomoxys</taxon>
    </lineage>
</organism>
<dbReference type="AlphaFoldDB" id="A0A1I8Q8X3"/>